<dbReference type="InterPro" id="IPR016047">
    <property type="entry name" value="M23ase_b-sheet_dom"/>
</dbReference>
<dbReference type="SUPFAM" id="SSF51261">
    <property type="entry name" value="Duplicated hybrid motif"/>
    <property type="match status" value="1"/>
</dbReference>
<dbReference type="Gene3D" id="2.70.70.10">
    <property type="entry name" value="Glucose Permease (Domain IIA)"/>
    <property type="match status" value="1"/>
</dbReference>
<accession>A0ABV5EY53</accession>
<dbReference type="PROSITE" id="PS51257">
    <property type="entry name" value="PROKAR_LIPOPROTEIN"/>
    <property type="match status" value="1"/>
</dbReference>
<evidence type="ECO:0000313" key="3">
    <source>
        <dbReference type="Proteomes" id="UP001589605"/>
    </source>
</evidence>
<keyword evidence="2" id="KW-0378">Hydrolase</keyword>
<dbReference type="GO" id="GO:0016787">
    <property type="term" value="F:hydrolase activity"/>
    <property type="evidence" value="ECO:0007669"/>
    <property type="project" value="UniProtKB-KW"/>
</dbReference>
<dbReference type="EC" id="3.4.24.-" evidence="2"/>
<dbReference type="PANTHER" id="PTHR21666">
    <property type="entry name" value="PEPTIDASE-RELATED"/>
    <property type="match status" value="1"/>
</dbReference>
<reference evidence="2 3" key="1">
    <citation type="submission" date="2024-09" db="EMBL/GenBank/DDBJ databases">
        <authorList>
            <person name="Sun Q."/>
            <person name="Mori K."/>
        </authorList>
    </citation>
    <scope>NUCLEOTIDE SEQUENCE [LARGE SCALE GENOMIC DNA]</scope>
    <source>
        <strain evidence="2 3">CECT 8286</strain>
    </source>
</reference>
<sequence>MIKHKRLNIYIFFSSLILLSISCTDTLISDKGELDEDIFLNYQSQTELELPFENEMETNIEWTINQGGRTGLENNHFSNREARYGVDFGQKVNGVGFTGDGTNNEDYYSFGERVNAPGDGKVIALMNNIDDNAVVGDFNTDQPLGNFITIDHLNGEFSFLAHFQKNSIIVALGDTVQKGQEVGKLGNSGRSTGPHLHYHMQTTPNYEEGSGNGIGLPVQFLNYFADDVFIEKGEPIKGQIVYK</sequence>
<dbReference type="Proteomes" id="UP001589605">
    <property type="component" value="Unassembled WGS sequence"/>
</dbReference>
<gene>
    <name evidence="2" type="ORF">ACFFVB_03425</name>
</gene>
<dbReference type="RefSeq" id="WP_382381191.1">
    <property type="nucleotide sequence ID" value="NZ_JBHMEZ010000003.1"/>
</dbReference>
<organism evidence="2 3">
    <name type="scientific">Formosa undariae</name>
    <dbReference type="NCBI Taxonomy" id="1325436"/>
    <lineage>
        <taxon>Bacteria</taxon>
        <taxon>Pseudomonadati</taxon>
        <taxon>Bacteroidota</taxon>
        <taxon>Flavobacteriia</taxon>
        <taxon>Flavobacteriales</taxon>
        <taxon>Flavobacteriaceae</taxon>
        <taxon>Formosa</taxon>
    </lineage>
</organism>
<name>A0ABV5EY53_9FLAO</name>
<dbReference type="CDD" id="cd12797">
    <property type="entry name" value="M23_peptidase"/>
    <property type="match status" value="1"/>
</dbReference>
<dbReference type="Pfam" id="PF01551">
    <property type="entry name" value="Peptidase_M23"/>
    <property type="match status" value="1"/>
</dbReference>
<dbReference type="PANTHER" id="PTHR21666:SF270">
    <property type="entry name" value="MUREIN HYDROLASE ACTIVATOR ENVC"/>
    <property type="match status" value="1"/>
</dbReference>
<proteinExistence type="predicted"/>
<evidence type="ECO:0000259" key="1">
    <source>
        <dbReference type="Pfam" id="PF01551"/>
    </source>
</evidence>
<dbReference type="EMBL" id="JBHMEZ010000003">
    <property type="protein sequence ID" value="MFB9052121.1"/>
    <property type="molecule type" value="Genomic_DNA"/>
</dbReference>
<dbReference type="InterPro" id="IPR011055">
    <property type="entry name" value="Dup_hybrid_motif"/>
</dbReference>
<feature type="domain" description="M23ase beta-sheet core" evidence="1">
    <location>
        <begin position="111"/>
        <end position="202"/>
    </location>
</feature>
<protein>
    <submittedName>
        <fullName evidence="2">M23 family metallopeptidase</fullName>
        <ecNumber evidence="2">3.4.24.-</ecNumber>
    </submittedName>
</protein>
<keyword evidence="3" id="KW-1185">Reference proteome</keyword>
<comment type="caution">
    <text evidence="2">The sequence shown here is derived from an EMBL/GenBank/DDBJ whole genome shotgun (WGS) entry which is preliminary data.</text>
</comment>
<dbReference type="InterPro" id="IPR050570">
    <property type="entry name" value="Cell_wall_metabolism_enzyme"/>
</dbReference>
<evidence type="ECO:0000313" key="2">
    <source>
        <dbReference type="EMBL" id="MFB9052121.1"/>
    </source>
</evidence>